<dbReference type="SUPFAM" id="SSF56784">
    <property type="entry name" value="HAD-like"/>
    <property type="match status" value="1"/>
</dbReference>
<dbReference type="Pfam" id="PF00702">
    <property type="entry name" value="Hydrolase"/>
    <property type="match status" value="1"/>
</dbReference>
<organism evidence="1 2">
    <name type="scientific">Edaphochlamys debaryana</name>
    <dbReference type="NCBI Taxonomy" id="47281"/>
    <lineage>
        <taxon>Eukaryota</taxon>
        <taxon>Viridiplantae</taxon>
        <taxon>Chlorophyta</taxon>
        <taxon>core chlorophytes</taxon>
        <taxon>Chlorophyceae</taxon>
        <taxon>CS clade</taxon>
        <taxon>Chlamydomonadales</taxon>
        <taxon>Chlamydomonadales incertae sedis</taxon>
        <taxon>Edaphochlamys</taxon>
    </lineage>
</organism>
<sequence>MPTASANVDTAPVPADALALDQACPSASAAPAVVPEVPEHLLPHGAKALVFDCDGTLLDSMGVHLEAWKHTAAIFGIKINAAGMVELAGKPVHELLDIFAARSGVTVTPELRHDFFHTKSRYYLEHAREVKVIDDVVAVVKAGAARGLPMAVASGGTRKHVMEGLTATGLLPYFKAIVCGEDVPHGKPAPDAFLLAAKQLGVEPEGCVGYEDAALGMQAIRNAKYMAAIDVTTLPSYPHLTD</sequence>
<dbReference type="PANTHER" id="PTHR43481:SF4">
    <property type="entry name" value="GLYCEROL-1-PHOSPHATE PHOSPHOHYDROLASE 1-RELATED"/>
    <property type="match status" value="1"/>
</dbReference>
<dbReference type="CDD" id="cd07505">
    <property type="entry name" value="HAD_BPGM-like"/>
    <property type="match status" value="1"/>
</dbReference>
<comment type="caution">
    <text evidence="1">The sequence shown here is derived from an EMBL/GenBank/DDBJ whole genome shotgun (WGS) entry which is preliminary data.</text>
</comment>
<name>A0A835YEJ5_9CHLO</name>
<protein>
    <submittedName>
        <fullName evidence="1">Uncharacterized protein</fullName>
    </submittedName>
</protein>
<keyword evidence="2" id="KW-1185">Reference proteome</keyword>
<proteinExistence type="predicted"/>
<dbReference type="AlphaFoldDB" id="A0A835YEJ5"/>
<dbReference type="SFLD" id="SFLDG01129">
    <property type="entry name" value="C1.5:_HAD__Beta-PGM__Phosphata"/>
    <property type="match status" value="1"/>
</dbReference>
<dbReference type="EMBL" id="JAEHOE010000005">
    <property type="protein sequence ID" value="KAG2499778.1"/>
    <property type="molecule type" value="Genomic_DNA"/>
</dbReference>
<dbReference type="Proteomes" id="UP000612055">
    <property type="component" value="Unassembled WGS sequence"/>
</dbReference>
<dbReference type="InterPro" id="IPR006439">
    <property type="entry name" value="HAD-SF_hydro_IA"/>
</dbReference>
<dbReference type="Gene3D" id="3.40.50.1000">
    <property type="entry name" value="HAD superfamily/HAD-like"/>
    <property type="match status" value="1"/>
</dbReference>
<dbReference type="OrthoDB" id="40579at2759"/>
<dbReference type="PANTHER" id="PTHR43481">
    <property type="entry name" value="FRUCTOSE-1-PHOSPHATE PHOSPHATASE"/>
    <property type="match status" value="1"/>
</dbReference>
<reference evidence="1" key="1">
    <citation type="journal article" date="2020" name="bioRxiv">
        <title>Comparative genomics of Chlamydomonas.</title>
        <authorList>
            <person name="Craig R.J."/>
            <person name="Hasan A.R."/>
            <person name="Ness R.W."/>
            <person name="Keightley P.D."/>
        </authorList>
    </citation>
    <scope>NUCLEOTIDE SEQUENCE</scope>
    <source>
        <strain evidence="1">CCAP 11/70</strain>
    </source>
</reference>
<accession>A0A835YEJ5</accession>
<dbReference type="InterPro" id="IPR023198">
    <property type="entry name" value="PGP-like_dom2"/>
</dbReference>
<dbReference type="Gene3D" id="1.10.150.240">
    <property type="entry name" value="Putative phosphatase, domain 2"/>
    <property type="match status" value="1"/>
</dbReference>
<dbReference type="SFLD" id="SFLDS00003">
    <property type="entry name" value="Haloacid_Dehalogenase"/>
    <property type="match status" value="1"/>
</dbReference>
<dbReference type="NCBIfam" id="TIGR01509">
    <property type="entry name" value="HAD-SF-IA-v3"/>
    <property type="match status" value="1"/>
</dbReference>
<dbReference type="InterPro" id="IPR036412">
    <property type="entry name" value="HAD-like_sf"/>
</dbReference>
<dbReference type="InterPro" id="IPR023214">
    <property type="entry name" value="HAD_sf"/>
</dbReference>
<dbReference type="SFLD" id="SFLDG01135">
    <property type="entry name" value="C1.5.6:_HAD__Beta-PGM__Phospha"/>
    <property type="match status" value="1"/>
</dbReference>
<evidence type="ECO:0000313" key="2">
    <source>
        <dbReference type="Proteomes" id="UP000612055"/>
    </source>
</evidence>
<evidence type="ECO:0000313" key="1">
    <source>
        <dbReference type="EMBL" id="KAG2499778.1"/>
    </source>
</evidence>
<dbReference type="InterPro" id="IPR051806">
    <property type="entry name" value="HAD-like_SPP"/>
</dbReference>
<gene>
    <name evidence="1" type="ORF">HYH03_002075</name>
</gene>
<dbReference type="GO" id="GO:0050308">
    <property type="term" value="F:sugar-phosphatase activity"/>
    <property type="evidence" value="ECO:0007669"/>
    <property type="project" value="TreeGrafter"/>
</dbReference>